<reference evidence="4" key="1">
    <citation type="submission" date="2017-02" db="UniProtKB">
        <authorList>
            <consortium name="WormBaseParasite"/>
        </authorList>
    </citation>
    <scope>IDENTIFICATION</scope>
</reference>
<reference evidence="2 3" key="2">
    <citation type="submission" date="2018-11" db="EMBL/GenBank/DDBJ databases">
        <authorList>
            <consortium name="Pathogen Informatics"/>
        </authorList>
    </citation>
    <scope>NUCLEOTIDE SEQUENCE [LARGE SCALE GENOMIC DNA]</scope>
</reference>
<proteinExistence type="predicted"/>
<evidence type="ECO:0000256" key="1">
    <source>
        <dbReference type="SAM" id="SignalP"/>
    </source>
</evidence>
<dbReference type="AlphaFoldDB" id="A0A0M3J1Y2"/>
<keyword evidence="1" id="KW-0732">Signal</keyword>
<protein>
    <submittedName>
        <fullName evidence="4">Secreted protein</fullName>
    </submittedName>
</protein>
<accession>A0A0M3J1Y2</accession>
<name>A0A0M3J1Y2_ANISI</name>
<dbReference type="EMBL" id="UYRR01001492">
    <property type="protein sequence ID" value="VDK18739.1"/>
    <property type="molecule type" value="Genomic_DNA"/>
</dbReference>
<sequence>MSAVNQLNTMLAAYSCLLTIAVITASPSLPSSGHIKIYPPAEPNYPPINPFRKSAPLPESDKAQSLLDAYALKFATNSAAEEAPSLRAAPSVRLSSAMHPSNYNIPPPLAPSPQNPLRIPSNSMHHDELVIANQPKDALAFEAISNPTAFFLQGAHLDKV</sequence>
<keyword evidence="3" id="KW-1185">Reference proteome</keyword>
<evidence type="ECO:0000313" key="2">
    <source>
        <dbReference type="EMBL" id="VDK18739.1"/>
    </source>
</evidence>
<dbReference type="WBParaSite" id="ASIM_0000153601-mRNA-1">
    <property type="protein sequence ID" value="ASIM_0000153601-mRNA-1"/>
    <property type="gene ID" value="ASIM_0000153601"/>
</dbReference>
<feature type="chain" id="PRO_5043120736" evidence="1">
    <location>
        <begin position="26"/>
        <end position="160"/>
    </location>
</feature>
<feature type="signal peptide" evidence="1">
    <location>
        <begin position="1"/>
        <end position="25"/>
    </location>
</feature>
<gene>
    <name evidence="2" type="ORF">ASIM_LOCUS1415</name>
</gene>
<organism evidence="4">
    <name type="scientific">Anisakis simplex</name>
    <name type="common">Herring worm</name>
    <dbReference type="NCBI Taxonomy" id="6269"/>
    <lineage>
        <taxon>Eukaryota</taxon>
        <taxon>Metazoa</taxon>
        <taxon>Ecdysozoa</taxon>
        <taxon>Nematoda</taxon>
        <taxon>Chromadorea</taxon>
        <taxon>Rhabditida</taxon>
        <taxon>Spirurina</taxon>
        <taxon>Ascaridomorpha</taxon>
        <taxon>Ascaridoidea</taxon>
        <taxon>Anisakidae</taxon>
        <taxon>Anisakis</taxon>
        <taxon>Anisakis simplex complex</taxon>
    </lineage>
</organism>
<evidence type="ECO:0000313" key="4">
    <source>
        <dbReference type="WBParaSite" id="ASIM_0000153601-mRNA-1"/>
    </source>
</evidence>
<evidence type="ECO:0000313" key="3">
    <source>
        <dbReference type="Proteomes" id="UP000267096"/>
    </source>
</evidence>
<dbReference type="Proteomes" id="UP000267096">
    <property type="component" value="Unassembled WGS sequence"/>
</dbReference>